<organism evidence="3 4">
    <name type="scientific">Chromobacterium violaceum</name>
    <dbReference type="NCBI Taxonomy" id="536"/>
    <lineage>
        <taxon>Bacteria</taxon>
        <taxon>Pseudomonadati</taxon>
        <taxon>Pseudomonadota</taxon>
        <taxon>Betaproteobacteria</taxon>
        <taxon>Neisseriales</taxon>
        <taxon>Chromobacteriaceae</taxon>
        <taxon>Chromobacterium</taxon>
    </lineage>
</organism>
<evidence type="ECO:0000256" key="1">
    <source>
        <dbReference type="ARBA" id="ARBA00022842"/>
    </source>
</evidence>
<dbReference type="SUPFAM" id="SSF53448">
    <property type="entry name" value="Nucleotide-diphospho-sugar transferases"/>
    <property type="match status" value="1"/>
</dbReference>
<dbReference type="AlphaFoldDB" id="A0A447TAL8"/>
<proteinExistence type="predicted"/>
<accession>A0A447TAL8</accession>
<name>A0A447TAL8_CHRVL</name>
<keyword evidence="3" id="KW-0808">Transferase</keyword>
<evidence type="ECO:0000313" key="3">
    <source>
        <dbReference type="EMBL" id="VEB41942.1"/>
    </source>
</evidence>
<dbReference type="InterPro" id="IPR029044">
    <property type="entry name" value="Nucleotide-diphossugar_trans"/>
</dbReference>
<evidence type="ECO:0000313" key="4">
    <source>
        <dbReference type="Proteomes" id="UP000275777"/>
    </source>
</evidence>
<reference evidence="3 4" key="1">
    <citation type="submission" date="2018-12" db="EMBL/GenBank/DDBJ databases">
        <authorList>
            <consortium name="Pathogen Informatics"/>
        </authorList>
    </citation>
    <scope>NUCLEOTIDE SEQUENCE [LARGE SCALE GENOMIC DNA]</scope>
    <source>
        <strain evidence="3 4">NCTC9695</strain>
    </source>
</reference>
<evidence type="ECO:0000259" key="2">
    <source>
        <dbReference type="Pfam" id="PF12804"/>
    </source>
</evidence>
<dbReference type="InterPro" id="IPR025877">
    <property type="entry name" value="MobA-like_NTP_Trfase"/>
</dbReference>
<dbReference type="Pfam" id="PF12804">
    <property type="entry name" value="NTP_transf_3"/>
    <property type="match status" value="1"/>
</dbReference>
<sequence length="165" mass="17581">MMAGALLAAGQGSRFGADKRQARLPDGRTLLEASAAAFIGRLEPLALVLPEDDAFGLELCGRLGLQPLACRLNRGGIGHSLACAAAWALGLPDAGAWCWVSPTCRRCGRIPSARWPRRWRTAGWCCRATKASQAIRADCRRIACLDCSTCGAMPARGTSWTGARR</sequence>
<protein>
    <submittedName>
        <fullName evidence="3">MobA-like NTP transferase domain</fullName>
    </submittedName>
</protein>
<dbReference type="Gene3D" id="3.90.550.10">
    <property type="entry name" value="Spore Coat Polysaccharide Biosynthesis Protein SpsA, Chain A"/>
    <property type="match status" value="1"/>
</dbReference>
<dbReference type="Proteomes" id="UP000275777">
    <property type="component" value="Chromosome"/>
</dbReference>
<dbReference type="GO" id="GO:0016779">
    <property type="term" value="F:nucleotidyltransferase activity"/>
    <property type="evidence" value="ECO:0007669"/>
    <property type="project" value="UniProtKB-ARBA"/>
</dbReference>
<feature type="domain" description="MobA-like NTP transferase" evidence="2">
    <location>
        <begin position="4"/>
        <end position="97"/>
    </location>
</feature>
<dbReference type="EMBL" id="LR134182">
    <property type="protein sequence ID" value="VEB41942.1"/>
    <property type="molecule type" value="Genomic_DNA"/>
</dbReference>
<keyword evidence="1" id="KW-0460">Magnesium</keyword>
<gene>
    <name evidence="3" type="ORF">NCTC9695_02384</name>
</gene>